<organism evidence="2 3">
    <name type="scientific">Sphingomonas populi</name>
    <dbReference type="NCBI Taxonomy" id="2484750"/>
    <lineage>
        <taxon>Bacteria</taxon>
        <taxon>Pseudomonadati</taxon>
        <taxon>Pseudomonadota</taxon>
        <taxon>Alphaproteobacteria</taxon>
        <taxon>Sphingomonadales</taxon>
        <taxon>Sphingomonadaceae</taxon>
        <taxon>Sphingomonas</taxon>
    </lineage>
</organism>
<dbReference type="InterPro" id="IPR011992">
    <property type="entry name" value="EF-hand-dom_pair"/>
</dbReference>
<gene>
    <name evidence="2" type="ORF">EWE75_12400</name>
</gene>
<dbReference type="GO" id="GO:0005509">
    <property type="term" value="F:calcium ion binding"/>
    <property type="evidence" value="ECO:0007669"/>
    <property type="project" value="InterPro"/>
</dbReference>
<dbReference type="CDD" id="cd00051">
    <property type="entry name" value="EFh"/>
    <property type="match status" value="1"/>
</dbReference>
<dbReference type="RefSeq" id="WP_130157896.1">
    <property type="nucleotide sequence ID" value="NZ_SGIS01000017.1"/>
</dbReference>
<keyword evidence="3" id="KW-1185">Reference proteome</keyword>
<dbReference type="Gene3D" id="1.10.238.10">
    <property type="entry name" value="EF-hand"/>
    <property type="match status" value="1"/>
</dbReference>
<evidence type="ECO:0000313" key="3">
    <source>
        <dbReference type="Proteomes" id="UP000292085"/>
    </source>
</evidence>
<dbReference type="Pfam" id="PF13202">
    <property type="entry name" value="EF-hand_5"/>
    <property type="match status" value="2"/>
</dbReference>
<evidence type="ECO:0000259" key="1">
    <source>
        <dbReference type="PROSITE" id="PS50222"/>
    </source>
</evidence>
<comment type="caution">
    <text evidence="2">The sequence shown here is derived from an EMBL/GenBank/DDBJ whole genome shotgun (WGS) entry which is preliminary data.</text>
</comment>
<protein>
    <recommendedName>
        <fullName evidence="1">EF-hand domain-containing protein</fullName>
    </recommendedName>
</protein>
<dbReference type="AlphaFoldDB" id="A0A4Q6XW22"/>
<reference evidence="2 3" key="1">
    <citation type="submission" date="2019-02" db="EMBL/GenBank/DDBJ databases">
        <authorList>
            <person name="Li Y."/>
        </authorList>
    </citation>
    <scope>NUCLEOTIDE SEQUENCE [LARGE SCALE GENOMIC DNA]</scope>
    <source>
        <strain evidence="2 3">3-7</strain>
    </source>
</reference>
<dbReference type="PROSITE" id="PS50222">
    <property type="entry name" value="EF_HAND_2"/>
    <property type="match status" value="1"/>
</dbReference>
<dbReference type="EMBL" id="SGIS01000017">
    <property type="protein sequence ID" value="RZF64141.1"/>
    <property type="molecule type" value="Genomic_DNA"/>
</dbReference>
<dbReference type="SUPFAM" id="SSF47473">
    <property type="entry name" value="EF-hand"/>
    <property type="match status" value="1"/>
</dbReference>
<sequence>MLSLAILLTAPVATPAGTTRAQNEAAASALHRRLDANHDGYTTYAEIRATALATMMTMMTMMPKGQPVPTAKLPDDPVGRAAFERADTNHDGRISTEEEIAGADRAFDEADTNHDGVLSAEERGAYAGRWLIALQKEIANWKTPPCQPGALCATARSGQTARYTAMAPADRLDRLDRFRDSLPVADRKRLDTALPRSPDGGIAGCDLTEGSRASCEAAAYLPALRATGLLSRFLETVPAG</sequence>
<proteinExistence type="predicted"/>
<name>A0A4Q6XW22_9SPHN</name>
<dbReference type="Proteomes" id="UP000292085">
    <property type="component" value="Unassembled WGS sequence"/>
</dbReference>
<dbReference type="OrthoDB" id="7568339at2"/>
<feature type="domain" description="EF-hand" evidence="1">
    <location>
        <begin position="98"/>
        <end position="133"/>
    </location>
</feature>
<evidence type="ECO:0000313" key="2">
    <source>
        <dbReference type="EMBL" id="RZF64141.1"/>
    </source>
</evidence>
<dbReference type="InterPro" id="IPR002048">
    <property type="entry name" value="EF_hand_dom"/>
</dbReference>
<accession>A0A4Q6XW22</accession>